<reference evidence="5" key="1">
    <citation type="journal article" date="2019" name="Int. J. Syst. Evol. Microbiol.">
        <title>The Global Catalogue of Microorganisms (GCM) 10K type strain sequencing project: providing services to taxonomists for standard genome sequencing and annotation.</title>
        <authorList>
            <consortium name="The Broad Institute Genomics Platform"/>
            <consortium name="The Broad Institute Genome Sequencing Center for Infectious Disease"/>
            <person name="Wu L."/>
            <person name="Ma J."/>
        </authorList>
    </citation>
    <scope>NUCLEOTIDE SEQUENCE [LARGE SCALE GENOMIC DNA]</scope>
    <source>
        <strain evidence="5">JCM 17926</strain>
    </source>
</reference>
<dbReference type="EMBL" id="BAABHC010000002">
    <property type="protein sequence ID" value="GAA4425096.1"/>
    <property type="molecule type" value="Genomic_DNA"/>
</dbReference>
<sequence>MNSSLRHFSTDILPIEGGTIVSLKGELDAHSAVMASTVLESTVESGAENLLIDCSQLSYISSAGIGVLLSVYHLSMLNQTCLTLFSMPPKIKNVFEVLGMDKVLNVTVTKEEAMAFATASRRV</sequence>
<evidence type="ECO:0000256" key="1">
    <source>
        <dbReference type="ARBA" id="ARBA00009013"/>
    </source>
</evidence>
<protein>
    <recommendedName>
        <fullName evidence="2">Anti-sigma factor antagonist</fullName>
    </recommendedName>
</protein>
<dbReference type="InterPro" id="IPR003658">
    <property type="entry name" value="Anti-sigma_ant"/>
</dbReference>
<comment type="similarity">
    <text evidence="1 2">Belongs to the anti-sigma-factor antagonist family.</text>
</comment>
<dbReference type="SUPFAM" id="SSF52091">
    <property type="entry name" value="SpoIIaa-like"/>
    <property type="match status" value="1"/>
</dbReference>
<dbReference type="NCBIfam" id="TIGR00377">
    <property type="entry name" value="ant_ant_sig"/>
    <property type="match status" value="1"/>
</dbReference>
<accession>A0ABP8LB37</accession>
<organism evidence="4 5">
    <name type="scientific">Pontibacter saemangeumensis</name>
    <dbReference type="NCBI Taxonomy" id="1084525"/>
    <lineage>
        <taxon>Bacteria</taxon>
        <taxon>Pseudomonadati</taxon>
        <taxon>Bacteroidota</taxon>
        <taxon>Cytophagia</taxon>
        <taxon>Cytophagales</taxon>
        <taxon>Hymenobacteraceae</taxon>
        <taxon>Pontibacter</taxon>
    </lineage>
</organism>
<dbReference type="Pfam" id="PF01740">
    <property type="entry name" value="STAS"/>
    <property type="match status" value="1"/>
</dbReference>
<keyword evidence="5" id="KW-1185">Reference proteome</keyword>
<dbReference type="CDD" id="cd07043">
    <property type="entry name" value="STAS_anti-anti-sigma_factors"/>
    <property type="match status" value="1"/>
</dbReference>
<dbReference type="Gene3D" id="3.30.750.24">
    <property type="entry name" value="STAS domain"/>
    <property type="match status" value="1"/>
</dbReference>
<evidence type="ECO:0000259" key="3">
    <source>
        <dbReference type="PROSITE" id="PS50801"/>
    </source>
</evidence>
<dbReference type="InterPro" id="IPR002645">
    <property type="entry name" value="STAS_dom"/>
</dbReference>
<dbReference type="Proteomes" id="UP001500552">
    <property type="component" value="Unassembled WGS sequence"/>
</dbReference>
<evidence type="ECO:0000256" key="2">
    <source>
        <dbReference type="RuleBase" id="RU003749"/>
    </source>
</evidence>
<dbReference type="InterPro" id="IPR036513">
    <property type="entry name" value="STAS_dom_sf"/>
</dbReference>
<feature type="domain" description="STAS" evidence="3">
    <location>
        <begin position="8"/>
        <end position="117"/>
    </location>
</feature>
<evidence type="ECO:0000313" key="5">
    <source>
        <dbReference type="Proteomes" id="UP001500552"/>
    </source>
</evidence>
<dbReference type="PANTHER" id="PTHR33495:SF2">
    <property type="entry name" value="ANTI-SIGMA FACTOR ANTAGONIST TM_1081-RELATED"/>
    <property type="match status" value="1"/>
</dbReference>
<name>A0ABP8LB37_9BACT</name>
<gene>
    <name evidence="4" type="ORF">GCM10023188_05730</name>
</gene>
<dbReference type="PANTHER" id="PTHR33495">
    <property type="entry name" value="ANTI-SIGMA FACTOR ANTAGONIST TM_1081-RELATED-RELATED"/>
    <property type="match status" value="1"/>
</dbReference>
<comment type="caution">
    <text evidence="4">The sequence shown here is derived from an EMBL/GenBank/DDBJ whole genome shotgun (WGS) entry which is preliminary data.</text>
</comment>
<proteinExistence type="inferred from homology"/>
<evidence type="ECO:0000313" key="4">
    <source>
        <dbReference type="EMBL" id="GAA4425096.1"/>
    </source>
</evidence>
<dbReference type="PROSITE" id="PS50801">
    <property type="entry name" value="STAS"/>
    <property type="match status" value="1"/>
</dbReference>